<feature type="region of interest" description="Disordered" evidence="1">
    <location>
        <begin position="61"/>
        <end position="98"/>
    </location>
</feature>
<reference evidence="2 3" key="1">
    <citation type="submission" date="2020-04" db="EMBL/GenBank/DDBJ databases">
        <authorList>
            <person name="Laetsch R D."/>
            <person name="Stevens L."/>
            <person name="Kumar S."/>
            <person name="Blaxter L. M."/>
        </authorList>
    </citation>
    <scope>NUCLEOTIDE SEQUENCE [LARGE SCALE GENOMIC DNA]</scope>
</reference>
<dbReference type="EMBL" id="CADEPM010000002">
    <property type="protein sequence ID" value="CAB3399166.1"/>
    <property type="molecule type" value="Genomic_DNA"/>
</dbReference>
<organism evidence="2 3">
    <name type="scientific">Caenorhabditis bovis</name>
    <dbReference type="NCBI Taxonomy" id="2654633"/>
    <lineage>
        <taxon>Eukaryota</taxon>
        <taxon>Metazoa</taxon>
        <taxon>Ecdysozoa</taxon>
        <taxon>Nematoda</taxon>
        <taxon>Chromadorea</taxon>
        <taxon>Rhabditida</taxon>
        <taxon>Rhabditina</taxon>
        <taxon>Rhabditomorpha</taxon>
        <taxon>Rhabditoidea</taxon>
        <taxon>Rhabditidae</taxon>
        <taxon>Peloderinae</taxon>
        <taxon>Caenorhabditis</taxon>
    </lineage>
</organism>
<feature type="compositionally biased region" description="Low complexity" evidence="1">
    <location>
        <begin position="62"/>
        <end position="81"/>
    </location>
</feature>
<proteinExistence type="predicted"/>
<comment type="caution">
    <text evidence="2">The sequence shown here is derived from an EMBL/GenBank/DDBJ whole genome shotgun (WGS) entry which is preliminary data.</text>
</comment>
<dbReference type="OrthoDB" id="5851172at2759"/>
<sequence length="192" mass="21068">MLAPIVTKDMRLFPIKKMPHVKNVRSRAQTLEHYGHMPSSMDRVVSLKTRATMFTGNIASVSTASSPTNSGPNSGGKSPVSRQKVFQAHKSPPKSLVARKQTLSAIQEGVEMNENNAKLLSHSKSEPSSVRSVSKKRGSLEKRNKSDAKLNATGDEDGESVEIKKRSVFKWISNSFRKAKEKNLETASTSSD</sequence>
<accession>A0A8S1EG95</accession>
<dbReference type="AlphaFoldDB" id="A0A8S1EG95"/>
<keyword evidence="3" id="KW-1185">Reference proteome</keyword>
<feature type="compositionally biased region" description="Basic and acidic residues" evidence="1">
    <location>
        <begin position="138"/>
        <end position="148"/>
    </location>
</feature>
<evidence type="ECO:0000313" key="2">
    <source>
        <dbReference type="EMBL" id="CAB3399166.1"/>
    </source>
</evidence>
<gene>
    <name evidence="2" type="ORF">CBOVIS_LOCUS2332</name>
</gene>
<name>A0A8S1EG95_9PELO</name>
<feature type="region of interest" description="Disordered" evidence="1">
    <location>
        <begin position="119"/>
        <end position="160"/>
    </location>
</feature>
<dbReference type="Proteomes" id="UP000494206">
    <property type="component" value="Unassembled WGS sequence"/>
</dbReference>
<protein>
    <submittedName>
        <fullName evidence="2">Uncharacterized protein</fullName>
    </submittedName>
</protein>
<evidence type="ECO:0000313" key="3">
    <source>
        <dbReference type="Proteomes" id="UP000494206"/>
    </source>
</evidence>
<evidence type="ECO:0000256" key="1">
    <source>
        <dbReference type="SAM" id="MobiDB-lite"/>
    </source>
</evidence>